<dbReference type="NCBIfam" id="TIGR04192">
    <property type="entry name" value="GRASP_w_spasm"/>
    <property type="match status" value="1"/>
</dbReference>
<evidence type="ECO:0000313" key="2">
    <source>
        <dbReference type="Proteomes" id="UP000029614"/>
    </source>
</evidence>
<dbReference type="RefSeq" id="WP_008448213.1">
    <property type="nucleotide sequence ID" value="NZ_JRNU01000083.1"/>
</dbReference>
<dbReference type="EMBL" id="JRNU01000083">
    <property type="protein sequence ID" value="KGF50286.1"/>
    <property type="molecule type" value="Genomic_DNA"/>
</dbReference>
<protein>
    <recommendedName>
        <fullName evidence="3">Grasp-with-spasm system ATP-grasp peptide maturase</fullName>
    </recommendedName>
</protein>
<dbReference type="Gene3D" id="3.30.470.20">
    <property type="entry name" value="ATP-grasp fold, B domain"/>
    <property type="match status" value="1"/>
</dbReference>
<sequence>MILILTNDGDLSADLVQDWLKYYKHPFMRINTSDFINKQIKISLTGSKFQCLFDNNEIPLENIGAVWFRKYGFFRCSNTYKEICKTKKLNEELINHITKEFHKVIDFFNYALRDRNWLTDPEYININKFDVLYQASKCGLNIADSYILNSKNDLKSLVGKVISKSVLDPILPSWGDNHKSMMYTTMVDKRSFDRLPEIFMPSLVQKTIAKKYELRIFYICGRFYTMAIFSQSDKKTKLDFRNYNWDKPNRYVPCDLDVDTKRRLSKLMHNLHLNCGSIDMIKGTDNKLYFLEINPTGQFGMIDFPCNYGLHKIVAKRLINLDTTHSSVNI</sequence>
<dbReference type="InterPro" id="IPR026455">
    <property type="entry name" value="GRASP_w_spasm"/>
</dbReference>
<dbReference type="OrthoDB" id="583309at2"/>
<name>A0A096AUB1_9BACT</name>
<dbReference type="PANTHER" id="PTHR21621">
    <property type="entry name" value="RIBOSOMAL PROTEIN S6 MODIFICATION PROTEIN"/>
    <property type="match status" value="1"/>
</dbReference>
<proteinExistence type="predicted"/>
<dbReference type="GO" id="GO:0005737">
    <property type="term" value="C:cytoplasm"/>
    <property type="evidence" value="ECO:0007669"/>
    <property type="project" value="TreeGrafter"/>
</dbReference>
<dbReference type="GO" id="GO:0009432">
    <property type="term" value="P:SOS response"/>
    <property type="evidence" value="ECO:0007669"/>
    <property type="project" value="TreeGrafter"/>
</dbReference>
<gene>
    <name evidence="1" type="ORF">HMPREF9302_10135</name>
</gene>
<organism evidence="1 2">
    <name type="scientific">Prevotella amnii DNF00058</name>
    <dbReference type="NCBI Taxonomy" id="1401066"/>
    <lineage>
        <taxon>Bacteria</taxon>
        <taxon>Pseudomonadati</taxon>
        <taxon>Bacteroidota</taxon>
        <taxon>Bacteroidia</taxon>
        <taxon>Bacteroidales</taxon>
        <taxon>Prevotellaceae</taxon>
        <taxon>Prevotella</taxon>
    </lineage>
</organism>
<evidence type="ECO:0008006" key="3">
    <source>
        <dbReference type="Google" id="ProtNLM"/>
    </source>
</evidence>
<reference evidence="1 2" key="1">
    <citation type="submission" date="2014-07" db="EMBL/GenBank/DDBJ databases">
        <authorList>
            <person name="McCorrison J."/>
            <person name="Sanka R."/>
            <person name="Torralba M."/>
            <person name="Gillis M."/>
            <person name="Haft D.H."/>
            <person name="Methe B."/>
            <person name="Sutton G."/>
            <person name="Nelson K.E."/>
        </authorList>
    </citation>
    <scope>NUCLEOTIDE SEQUENCE [LARGE SCALE GENOMIC DNA]</scope>
    <source>
        <strain evidence="1 2">DNF00058</strain>
    </source>
</reference>
<dbReference type="GO" id="GO:0018169">
    <property type="term" value="F:ribosomal S6-glutamic acid ligase activity"/>
    <property type="evidence" value="ECO:0007669"/>
    <property type="project" value="TreeGrafter"/>
</dbReference>
<dbReference type="AlphaFoldDB" id="A0A096AUB1"/>
<keyword evidence="2" id="KW-1185">Reference proteome</keyword>
<accession>A0A096AUB1</accession>
<evidence type="ECO:0000313" key="1">
    <source>
        <dbReference type="EMBL" id="KGF50286.1"/>
    </source>
</evidence>
<dbReference type="PANTHER" id="PTHR21621:SF0">
    <property type="entry name" value="BETA-CITRYLGLUTAMATE SYNTHASE B-RELATED"/>
    <property type="match status" value="1"/>
</dbReference>
<dbReference type="SUPFAM" id="SSF56059">
    <property type="entry name" value="Glutathione synthetase ATP-binding domain-like"/>
    <property type="match status" value="1"/>
</dbReference>
<comment type="caution">
    <text evidence="1">The sequence shown here is derived from an EMBL/GenBank/DDBJ whole genome shotgun (WGS) entry which is preliminary data.</text>
</comment>
<dbReference type="Proteomes" id="UP000029614">
    <property type="component" value="Unassembled WGS sequence"/>
</dbReference>